<evidence type="ECO:0000256" key="9">
    <source>
        <dbReference type="ARBA" id="ARBA00030693"/>
    </source>
</evidence>
<dbReference type="GO" id="GO:0005635">
    <property type="term" value="C:nuclear envelope"/>
    <property type="evidence" value="ECO:0007669"/>
    <property type="project" value="TreeGrafter"/>
</dbReference>
<dbReference type="GO" id="GO:0005049">
    <property type="term" value="F:nuclear export signal receptor activity"/>
    <property type="evidence" value="ECO:0007669"/>
    <property type="project" value="TreeGrafter"/>
</dbReference>
<sequence>MEVNDDNLRTLSNYLIQTLDPNPAVRRPAERFLESVELNRNYPVLLLRLIDSKEVDPTVRMAGSVVLKNYIKRNWPTEEDAQDKIDGNDRETVKKVIVQSMVVAPPSIQKQLSDAIYTIGKSDFPIKWPDLVPNMVSQFSTGDFNVISGVLTTAHSIFKRYRYEFKSQSLWEEIKFVLDTFADPLTKLMSVLMKAFSTVDDAAVLNIASCLLLVNKIFYSLNFQDLPEYFEDNAQTWMECFQVLLRLQDKRLESDSDSEPGLIESVKTQVCDNISLYAQKYDEEFRPFLPGFVTDIWNLLINTSSQVKNDILVSKALKFLSTVAERDMYKNLFEEASVLSDILTKVIIPNLQFREEDLELFEDNPDEYIRREVEGLDSETRRRSACDLVKVLAGHFGEQVSSVFSQFVQVALNDYRTDQGRWMQLDLALYIVTCLAERGSTTKHGITKTCDLVPIPEFAAANVFPELAKEVNLHPVIKADCIKYIIKFRSILPKEMLLGVLPDLIRHLSAVNPVVHSFAACAIEKLLIIRQNNELILTEQVLAPLSGDLLKGLFGVLTSKSEENDYAMKAIMRSFATLQDSLLPFLSELLPVLTLKLRVVAKNPIKPHFNHFLFETISISIKVVCQKNSSAVSLFEEALFPTFEVILREDIQEFVPYIMQVLSMMLEIHNEIPGPYLGLYSCLLAPALWERPGNVKGLVRLFKSYIRKSTPALYESHLKLPGILGVFQKLISTRANDHEGFFLLQCLFTYCPRNLLEPFIKQIFVLLFQRLMSSKTTKFVCCLLVFFCFYTLRFSSTEFIDLVDSIQPRMFEMILEKLFVPYAQKITGKTERRTAALGMGKMLVENKRLREGDYSQQWQQLLKVLTDLMENPVDETVSVEDHYVDVEDFQGYEATHNELVFIGQVKEDPLKGMVDPNLYLQLGGSLTTNQMEILKNCFAHS</sequence>
<evidence type="ECO:0000256" key="2">
    <source>
        <dbReference type="ARBA" id="ARBA00004496"/>
    </source>
</evidence>
<comment type="subcellular location">
    <subcellularLocation>
        <location evidence="2">Cytoplasm</location>
    </subcellularLocation>
    <subcellularLocation>
        <location evidence="1">Nucleus</location>
    </subcellularLocation>
</comment>
<evidence type="ECO:0000256" key="8">
    <source>
        <dbReference type="ARBA" id="ARBA00023242"/>
    </source>
</evidence>
<keyword evidence="12" id="KW-1185">Reference proteome</keyword>
<keyword evidence="6" id="KW-0963">Cytoplasm</keyword>
<feature type="domain" description="Importin N-terminal" evidence="10">
    <location>
        <begin position="29"/>
        <end position="103"/>
    </location>
</feature>
<organism evidence="11 12">
    <name type="scientific">Cimex lectularius</name>
    <name type="common">Bed bug</name>
    <name type="synonym">Acanthia lectularia</name>
    <dbReference type="NCBI Taxonomy" id="79782"/>
    <lineage>
        <taxon>Eukaryota</taxon>
        <taxon>Metazoa</taxon>
        <taxon>Ecdysozoa</taxon>
        <taxon>Arthropoda</taxon>
        <taxon>Hexapoda</taxon>
        <taxon>Insecta</taxon>
        <taxon>Pterygota</taxon>
        <taxon>Neoptera</taxon>
        <taxon>Paraneoptera</taxon>
        <taxon>Hemiptera</taxon>
        <taxon>Heteroptera</taxon>
        <taxon>Panheteroptera</taxon>
        <taxon>Cimicomorpha</taxon>
        <taxon>Cimicidae</taxon>
        <taxon>Cimex</taxon>
    </lineage>
</organism>
<dbReference type="Pfam" id="PF08506">
    <property type="entry name" value="Cse1"/>
    <property type="match status" value="1"/>
</dbReference>
<evidence type="ECO:0000256" key="7">
    <source>
        <dbReference type="ARBA" id="ARBA00022927"/>
    </source>
</evidence>
<dbReference type="GeneID" id="106672904"/>
<dbReference type="GO" id="GO:0006611">
    <property type="term" value="P:protein export from nucleus"/>
    <property type="evidence" value="ECO:0007669"/>
    <property type="project" value="TreeGrafter"/>
</dbReference>
<dbReference type="Pfam" id="PF03378">
    <property type="entry name" value="CAS_CSE1"/>
    <property type="match status" value="1"/>
</dbReference>
<dbReference type="CTD" id="35016"/>
<dbReference type="OrthoDB" id="3268246at2759"/>
<dbReference type="EnsemblMetazoa" id="XM_014404706.1">
    <property type="protein sequence ID" value="XP_014260192.1"/>
    <property type="gene ID" value="LOC106672904"/>
</dbReference>
<evidence type="ECO:0000313" key="11">
    <source>
        <dbReference type="EnsemblMetazoa" id="XP_014260192.1"/>
    </source>
</evidence>
<dbReference type="InterPro" id="IPR016024">
    <property type="entry name" value="ARM-type_fold"/>
</dbReference>
<evidence type="ECO:0000256" key="5">
    <source>
        <dbReference type="ARBA" id="ARBA00022448"/>
    </source>
</evidence>
<keyword evidence="8" id="KW-0539">Nucleus</keyword>
<dbReference type="FunFam" id="1.25.10.10:FF:000057">
    <property type="entry name" value="Exportin-2 isoform 1"/>
    <property type="match status" value="1"/>
</dbReference>
<dbReference type="GO" id="GO:0031267">
    <property type="term" value="F:small GTPase binding"/>
    <property type="evidence" value="ECO:0007669"/>
    <property type="project" value="InterPro"/>
</dbReference>
<dbReference type="Proteomes" id="UP000494040">
    <property type="component" value="Unassembled WGS sequence"/>
</dbReference>
<dbReference type="OMA" id="AENEFLM"/>
<dbReference type="PANTHER" id="PTHR10997">
    <property type="entry name" value="IMPORTIN-7, 8, 11"/>
    <property type="match status" value="1"/>
</dbReference>
<dbReference type="GO" id="GO:0006606">
    <property type="term" value="P:protein import into nucleus"/>
    <property type="evidence" value="ECO:0007669"/>
    <property type="project" value="TreeGrafter"/>
</dbReference>
<evidence type="ECO:0000256" key="3">
    <source>
        <dbReference type="ARBA" id="ARBA00008669"/>
    </source>
</evidence>
<evidence type="ECO:0000259" key="10">
    <source>
        <dbReference type="PROSITE" id="PS50166"/>
    </source>
</evidence>
<reference evidence="11" key="1">
    <citation type="submission" date="2022-01" db="UniProtKB">
        <authorList>
            <consortium name="EnsemblMetazoa"/>
        </authorList>
    </citation>
    <scope>IDENTIFICATION</scope>
</reference>
<dbReference type="RefSeq" id="XP_014260192.1">
    <property type="nucleotide sequence ID" value="XM_014404706.1"/>
</dbReference>
<dbReference type="Pfam" id="PF03810">
    <property type="entry name" value="IBN_N"/>
    <property type="match status" value="1"/>
</dbReference>
<keyword evidence="7" id="KW-0653">Protein transport</keyword>
<name>A0A8I6SA17_CIMLE</name>
<dbReference type="KEGG" id="clec:106672904"/>
<evidence type="ECO:0000313" key="12">
    <source>
        <dbReference type="Proteomes" id="UP000494040"/>
    </source>
</evidence>
<dbReference type="InterPro" id="IPR013713">
    <property type="entry name" value="XPO2_central"/>
</dbReference>
<evidence type="ECO:0000256" key="4">
    <source>
        <dbReference type="ARBA" id="ARBA00018945"/>
    </source>
</evidence>
<dbReference type="PROSITE" id="PS50166">
    <property type="entry name" value="IMPORTIN_B_NT"/>
    <property type="match status" value="1"/>
</dbReference>
<dbReference type="GO" id="GO:0005829">
    <property type="term" value="C:cytosol"/>
    <property type="evidence" value="ECO:0007669"/>
    <property type="project" value="TreeGrafter"/>
</dbReference>
<dbReference type="AlphaFoldDB" id="A0A8I6SA17"/>
<comment type="similarity">
    <text evidence="3">Belongs to the XPO2/CSE1 family.</text>
</comment>
<dbReference type="InterPro" id="IPR011989">
    <property type="entry name" value="ARM-like"/>
</dbReference>
<proteinExistence type="inferred from homology"/>
<evidence type="ECO:0000256" key="1">
    <source>
        <dbReference type="ARBA" id="ARBA00004123"/>
    </source>
</evidence>
<dbReference type="Gene3D" id="1.25.10.10">
    <property type="entry name" value="Leucine-rich Repeat Variant"/>
    <property type="match status" value="1"/>
</dbReference>
<protein>
    <recommendedName>
        <fullName evidence="4">Exportin-2</fullName>
    </recommendedName>
    <alternativeName>
        <fullName evidence="9">Importin-alpha re-exporter</fullName>
    </alternativeName>
</protein>
<dbReference type="SMART" id="SM00913">
    <property type="entry name" value="IBN_N"/>
    <property type="match status" value="1"/>
</dbReference>
<evidence type="ECO:0000256" key="6">
    <source>
        <dbReference type="ARBA" id="ARBA00022490"/>
    </source>
</evidence>
<dbReference type="InterPro" id="IPR001494">
    <property type="entry name" value="Importin-beta_N"/>
</dbReference>
<keyword evidence="5" id="KW-0813">Transport</keyword>
<dbReference type="SUPFAM" id="SSF48371">
    <property type="entry name" value="ARM repeat"/>
    <property type="match status" value="1"/>
</dbReference>
<dbReference type="InterPro" id="IPR005043">
    <property type="entry name" value="XPO2_C"/>
</dbReference>
<accession>A0A8I6SA17</accession>
<dbReference type="PANTHER" id="PTHR10997:SF8">
    <property type="entry name" value="EXPORTIN-2"/>
    <property type="match status" value="1"/>
</dbReference>